<keyword evidence="2" id="KW-0808">Transferase</keyword>
<dbReference type="AlphaFoldDB" id="A0A7W5JUA5"/>
<accession>A0A7W5JUA5</accession>
<dbReference type="InterPro" id="IPR000182">
    <property type="entry name" value="GNAT_dom"/>
</dbReference>
<dbReference type="Pfam" id="PF13302">
    <property type="entry name" value="Acetyltransf_3"/>
    <property type="match status" value="1"/>
</dbReference>
<comment type="caution">
    <text evidence="2">The sequence shown here is derived from an EMBL/GenBank/DDBJ whole genome shotgun (WGS) entry which is preliminary data.</text>
</comment>
<dbReference type="Proteomes" id="UP000565572">
    <property type="component" value="Unassembled WGS sequence"/>
</dbReference>
<sequence>MSTDDWFAAPPLRTARLRLDALRLADAPAFLAALGSPEERDEVVAHLRVPRVSDVRGAGAVIAAALTDADRVAYAQRLADGTFVGTTSFYEIAPGVRALAIGHTWVGRPWWRTFVNTESKLAMLTRAFEGVGAERVVWHTDIRNVRSQEAIARLGAQREGVLAHHRIRMDGSWRDTVQLAMLADDWPAARARLTDRLAAHG</sequence>
<evidence type="ECO:0000259" key="1">
    <source>
        <dbReference type="Pfam" id="PF13302"/>
    </source>
</evidence>
<evidence type="ECO:0000313" key="2">
    <source>
        <dbReference type="EMBL" id="MBB3326186.1"/>
    </source>
</evidence>
<dbReference type="Gene3D" id="3.40.630.30">
    <property type="match status" value="1"/>
</dbReference>
<dbReference type="GO" id="GO:0016747">
    <property type="term" value="F:acyltransferase activity, transferring groups other than amino-acyl groups"/>
    <property type="evidence" value="ECO:0007669"/>
    <property type="project" value="InterPro"/>
</dbReference>
<protein>
    <submittedName>
        <fullName evidence="2">RimJ/RimL family protein N-acetyltransferase</fullName>
    </submittedName>
</protein>
<reference evidence="2 3" key="1">
    <citation type="submission" date="2020-08" db="EMBL/GenBank/DDBJ databases">
        <title>Sequencing the genomes of 1000 actinobacteria strains.</title>
        <authorList>
            <person name="Klenk H.-P."/>
        </authorList>
    </citation>
    <scope>NUCLEOTIDE SEQUENCE [LARGE SCALE GENOMIC DNA]</scope>
    <source>
        <strain evidence="2 3">DSM 11053</strain>
    </source>
</reference>
<dbReference type="RefSeq" id="WP_332836682.1">
    <property type="nucleotide sequence ID" value="NZ_JACHZG010000001.1"/>
</dbReference>
<organism evidence="2 3">
    <name type="scientific">Microlunatus antarcticus</name>
    <dbReference type="NCBI Taxonomy" id="53388"/>
    <lineage>
        <taxon>Bacteria</taxon>
        <taxon>Bacillati</taxon>
        <taxon>Actinomycetota</taxon>
        <taxon>Actinomycetes</taxon>
        <taxon>Propionibacteriales</taxon>
        <taxon>Propionibacteriaceae</taxon>
        <taxon>Microlunatus</taxon>
    </lineage>
</organism>
<name>A0A7W5JUA5_9ACTN</name>
<keyword evidence="3" id="KW-1185">Reference proteome</keyword>
<dbReference type="InterPro" id="IPR016181">
    <property type="entry name" value="Acyl_CoA_acyltransferase"/>
</dbReference>
<dbReference type="SUPFAM" id="SSF55729">
    <property type="entry name" value="Acyl-CoA N-acyltransferases (Nat)"/>
    <property type="match status" value="1"/>
</dbReference>
<proteinExistence type="predicted"/>
<gene>
    <name evidence="2" type="ORF">FHX39_001130</name>
</gene>
<dbReference type="PANTHER" id="PTHR43610:SF1">
    <property type="entry name" value="N-ACETYLTRANSFERASE DOMAIN-CONTAINING PROTEIN"/>
    <property type="match status" value="1"/>
</dbReference>
<evidence type="ECO:0000313" key="3">
    <source>
        <dbReference type="Proteomes" id="UP000565572"/>
    </source>
</evidence>
<dbReference type="PANTHER" id="PTHR43610">
    <property type="entry name" value="BLL6696 PROTEIN"/>
    <property type="match status" value="1"/>
</dbReference>
<feature type="domain" description="N-acetyltransferase" evidence="1">
    <location>
        <begin position="16"/>
        <end position="157"/>
    </location>
</feature>
<dbReference type="EMBL" id="JACHZG010000001">
    <property type="protein sequence ID" value="MBB3326186.1"/>
    <property type="molecule type" value="Genomic_DNA"/>
</dbReference>